<evidence type="ECO:0000259" key="4">
    <source>
        <dbReference type="PROSITE" id="PS50949"/>
    </source>
</evidence>
<dbReference type="PANTHER" id="PTHR43537">
    <property type="entry name" value="TRANSCRIPTIONAL REGULATOR, GNTR FAMILY"/>
    <property type="match status" value="1"/>
</dbReference>
<evidence type="ECO:0000313" key="5">
    <source>
        <dbReference type="EMBL" id="CTQ68079.1"/>
    </source>
</evidence>
<dbReference type="RefSeq" id="WP_055119372.1">
    <property type="nucleotide sequence ID" value="NZ_CXWA01000007.1"/>
</dbReference>
<dbReference type="Gene3D" id="1.10.10.10">
    <property type="entry name" value="Winged helix-like DNA-binding domain superfamily/Winged helix DNA-binding domain"/>
    <property type="match status" value="1"/>
</dbReference>
<dbReference type="CDD" id="cd07377">
    <property type="entry name" value="WHTH_GntR"/>
    <property type="match status" value="1"/>
</dbReference>
<evidence type="ECO:0000313" key="6">
    <source>
        <dbReference type="Proteomes" id="UP000049983"/>
    </source>
</evidence>
<name>A0A0M7AVP2_9HYPH</name>
<dbReference type="InterPro" id="IPR008920">
    <property type="entry name" value="TF_FadR/GntR_C"/>
</dbReference>
<evidence type="ECO:0000256" key="1">
    <source>
        <dbReference type="ARBA" id="ARBA00023015"/>
    </source>
</evidence>
<gene>
    <name evidence="5" type="primary">lutR_1</name>
    <name evidence="5" type="ORF">LA5096_01669</name>
</gene>
<dbReference type="Pfam" id="PF07729">
    <property type="entry name" value="FCD"/>
    <property type="match status" value="1"/>
</dbReference>
<feature type="domain" description="HTH gntR-type" evidence="4">
    <location>
        <begin position="15"/>
        <end position="82"/>
    </location>
</feature>
<keyword evidence="6" id="KW-1185">Reference proteome</keyword>
<dbReference type="AlphaFoldDB" id="A0A0M7AVP2"/>
<reference evidence="6" key="1">
    <citation type="submission" date="2015-07" db="EMBL/GenBank/DDBJ databases">
        <authorList>
            <person name="Rodrigo-Torres Lidia"/>
            <person name="Arahal R.David."/>
        </authorList>
    </citation>
    <scope>NUCLEOTIDE SEQUENCE [LARGE SCALE GENOMIC DNA]</scope>
    <source>
        <strain evidence="6">CECT 5096</strain>
    </source>
</reference>
<sequence>MPSNSLNKMENNSTEPDEHLIVNRIYAAVMEQRLAPNTKLSEPKLCETFGVGRMRVRRALLLLASQGIVDLQSNKGAYVACPTPGEADEVFSARKLIEAGIVRNLAKSSDETAIAGLRHHIEKEDRAREVGERREIIRLSGEFHVELANAYGNSVLNKTIRELITRTSLIVGLFGTNRSATCPENEHAQILDAIAAGDTERAAELVCHHLEHIQAGLNLQHQQPNEDDLVAILGSR</sequence>
<dbReference type="SUPFAM" id="SSF46785">
    <property type="entry name" value="Winged helix' DNA-binding domain"/>
    <property type="match status" value="1"/>
</dbReference>
<dbReference type="Pfam" id="PF00392">
    <property type="entry name" value="GntR"/>
    <property type="match status" value="1"/>
</dbReference>
<keyword evidence="1" id="KW-0805">Transcription regulation</keyword>
<dbReference type="InterPro" id="IPR036388">
    <property type="entry name" value="WH-like_DNA-bd_sf"/>
</dbReference>
<dbReference type="GO" id="GO:0003700">
    <property type="term" value="F:DNA-binding transcription factor activity"/>
    <property type="evidence" value="ECO:0007669"/>
    <property type="project" value="InterPro"/>
</dbReference>
<dbReference type="GO" id="GO:0003677">
    <property type="term" value="F:DNA binding"/>
    <property type="evidence" value="ECO:0007669"/>
    <property type="project" value="UniProtKB-KW"/>
</dbReference>
<dbReference type="InterPro" id="IPR036390">
    <property type="entry name" value="WH_DNA-bd_sf"/>
</dbReference>
<organism evidence="5 6">
    <name type="scientific">Roseibium album</name>
    <dbReference type="NCBI Taxonomy" id="311410"/>
    <lineage>
        <taxon>Bacteria</taxon>
        <taxon>Pseudomonadati</taxon>
        <taxon>Pseudomonadota</taxon>
        <taxon>Alphaproteobacteria</taxon>
        <taxon>Hyphomicrobiales</taxon>
        <taxon>Stappiaceae</taxon>
        <taxon>Roseibium</taxon>
    </lineage>
</organism>
<dbReference type="SMART" id="SM00895">
    <property type="entry name" value="FCD"/>
    <property type="match status" value="1"/>
</dbReference>
<dbReference type="EMBL" id="CXWC01000003">
    <property type="protein sequence ID" value="CTQ68079.1"/>
    <property type="molecule type" value="Genomic_DNA"/>
</dbReference>
<dbReference type="InterPro" id="IPR011711">
    <property type="entry name" value="GntR_C"/>
</dbReference>
<dbReference type="GeneID" id="97669085"/>
<evidence type="ECO:0000256" key="3">
    <source>
        <dbReference type="ARBA" id="ARBA00023163"/>
    </source>
</evidence>
<dbReference type="Gene3D" id="1.20.120.530">
    <property type="entry name" value="GntR ligand-binding domain-like"/>
    <property type="match status" value="1"/>
</dbReference>
<proteinExistence type="predicted"/>
<evidence type="ECO:0000256" key="2">
    <source>
        <dbReference type="ARBA" id="ARBA00023125"/>
    </source>
</evidence>
<protein>
    <submittedName>
        <fullName evidence="5">L-lactate utilization operon repressor</fullName>
    </submittedName>
</protein>
<dbReference type="PANTHER" id="PTHR43537:SF53">
    <property type="entry name" value="HTH-TYPE TRANSCRIPTIONAL REPRESSOR NANR"/>
    <property type="match status" value="1"/>
</dbReference>
<accession>A0A0M7AVP2</accession>
<dbReference type="Proteomes" id="UP000049983">
    <property type="component" value="Unassembled WGS sequence"/>
</dbReference>
<dbReference type="OrthoDB" id="7620579at2"/>
<dbReference type="STRING" id="311410.LA5095_04690"/>
<keyword evidence="3" id="KW-0804">Transcription</keyword>
<keyword evidence="2" id="KW-0238">DNA-binding</keyword>
<dbReference type="SUPFAM" id="SSF48008">
    <property type="entry name" value="GntR ligand-binding domain-like"/>
    <property type="match status" value="1"/>
</dbReference>
<dbReference type="PROSITE" id="PS50949">
    <property type="entry name" value="HTH_GNTR"/>
    <property type="match status" value="1"/>
</dbReference>
<dbReference type="SMART" id="SM00345">
    <property type="entry name" value="HTH_GNTR"/>
    <property type="match status" value="1"/>
</dbReference>
<dbReference type="InterPro" id="IPR000524">
    <property type="entry name" value="Tscrpt_reg_HTH_GntR"/>
</dbReference>